<protein>
    <submittedName>
        <fullName evidence="1">Uncharacterized protein</fullName>
    </submittedName>
</protein>
<name>A0AAW1ETR9_ZOAVI</name>
<keyword evidence="2" id="KW-1185">Reference proteome</keyword>
<proteinExistence type="predicted"/>
<evidence type="ECO:0000313" key="1">
    <source>
        <dbReference type="EMBL" id="KAK9525577.1"/>
    </source>
</evidence>
<organism evidence="1 2">
    <name type="scientific">Zoarces viviparus</name>
    <name type="common">Viviparous eelpout</name>
    <name type="synonym">Blennius viviparus</name>
    <dbReference type="NCBI Taxonomy" id="48416"/>
    <lineage>
        <taxon>Eukaryota</taxon>
        <taxon>Metazoa</taxon>
        <taxon>Chordata</taxon>
        <taxon>Craniata</taxon>
        <taxon>Vertebrata</taxon>
        <taxon>Euteleostomi</taxon>
        <taxon>Actinopterygii</taxon>
        <taxon>Neopterygii</taxon>
        <taxon>Teleostei</taxon>
        <taxon>Neoteleostei</taxon>
        <taxon>Acanthomorphata</taxon>
        <taxon>Eupercaria</taxon>
        <taxon>Perciformes</taxon>
        <taxon>Cottioidei</taxon>
        <taxon>Zoarcales</taxon>
        <taxon>Zoarcidae</taxon>
        <taxon>Zoarcinae</taxon>
        <taxon>Zoarces</taxon>
    </lineage>
</organism>
<reference evidence="1 2" key="1">
    <citation type="journal article" date="2024" name="Genome Biol. Evol.">
        <title>Chromosome-level genome assembly of the viviparous eelpout Zoarces viviparus.</title>
        <authorList>
            <person name="Fuhrmann N."/>
            <person name="Brasseur M.V."/>
            <person name="Bakowski C.E."/>
            <person name="Podsiadlowski L."/>
            <person name="Prost S."/>
            <person name="Krehenwinkel H."/>
            <person name="Mayer C."/>
        </authorList>
    </citation>
    <scope>NUCLEOTIDE SEQUENCE [LARGE SCALE GENOMIC DNA]</scope>
    <source>
        <strain evidence="1">NO-MEL_2022_Ind0_liver</strain>
    </source>
</reference>
<accession>A0AAW1ETR9</accession>
<sequence>MCSAAEIYWQKENHHKVKRKEPSAPSNRRVSAHMLSTHACDTQTPSTLCTFYGIQPRRTEREASMWDKQHWNNSRPAQWLEEQSQKGHKFKILEASQQHSQDATCPAH</sequence>
<evidence type="ECO:0000313" key="2">
    <source>
        <dbReference type="Proteomes" id="UP001488805"/>
    </source>
</evidence>
<comment type="caution">
    <text evidence="1">The sequence shown here is derived from an EMBL/GenBank/DDBJ whole genome shotgun (WGS) entry which is preliminary data.</text>
</comment>
<gene>
    <name evidence="1" type="ORF">VZT92_016268</name>
</gene>
<dbReference type="AlphaFoldDB" id="A0AAW1ETR9"/>
<dbReference type="Proteomes" id="UP001488805">
    <property type="component" value="Unassembled WGS sequence"/>
</dbReference>
<dbReference type="EMBL" id="JBCEZU010000134">
    <property type="protein sequence ID" value="KAK9525577.1"/>
    <property type="molecule type" value="Genomic_DNA"/>
</dbReference>